<dbReference type="InterPro" id="IPR015854">
    <property type="entry name" value="ABC_transpr_LolD-like"/>
</dbReference>
<gene>
    <name evidence="4" type="ORF">FB566_4172</name>
</gene>
<reference evidence="4 5" key="1">
    <citation type="submission" date="2019-06" db="EMBL/GenBank/DDBJ databases">
        <title>Sequencing the genomes of 1000 actinobacteria strains.</title>
        <authorList>
            <person name="Klenk H.-P."/>
        </authorList>
    </citation>
    <scope>NUCLEOTIDE SEQUENCE [LARGE SCALE GENOMIC DNA]</scope>
    <source>
        <strain evidence="4 5">DSM 45928</strain>
    </source>
</reference>
<dbReference type="PROSITE" id="PS50893">
    <property type="entry name" value="ABC_TRANSPORTER_2"/>
    <property type="match status" value="1"/>
</dbReference>
<dbReference type="PROSITE" id="PS00211">
    <property type="entry name" value="ABC_TRANSPORTER_1"/>
    <property type="match status" value="1"/>
</dbReference>
<name>A0A543B169_9ACTN</name>
<sequence length="209" mass="21895">MITVTDLSVRYETTMALEGVSFSTPAGRLLALTGASGAGKTTLLWSIAGLISPDAGTVAFEDETLGVEQVSLIPQGNALVSVLTAQENLTVPLLAAGVDPGEATERATAALERLGVEGQARQLVEQLSGGQRQRVAIARAIAARPRILLADEITSDLDARNRDLALEILRQEAERGVAVVFATHDPEAAAHCDARLHLIDGRVENPGTA</sequence>
<feature type="domain" description="ABC transporter" evidence="3">
    <location>
        <begin position="2"/>
        <end position="209"/>
    </location>
</feature>
<dbReference type="EMBL" id="VFOW01000001">
    <property type="protein sequence ID" value="TQL78582.1"/>
    <property type="molecule type" value="Genomic_DNA"/>
</dbReference>
<protein>
    <submittedName>
        <fullName evidence="4">Putative ABC transport system ATP-binding protein</fullName>
    </submittedName>
</protein>
<evidence type="ECO:0000313" key="4">
    <source>
        <dbReference type="EMBL" id="TQL78582.1"/>
    </source>
</evidence>
<dbReference type="AlphaFoldDB" id="A0A543B169"/>
<dbReference type="GO" id="GO:0016887">
    <property type="term" value="F:ATP hydrolysis activity"/>
    <property type="evidence" value="ECO:0007669"/>
    <property type="project" value="InterPro"/>
</dbReference>
<accession>A0A543B169</accession>
<dbReference type="InParanoid" id="A0A543B169"/>
<evidence type="ECO:0000259" key="3">
    <source>
        <dbReference type="PROSITE" id="PS50893"/>
    </source>
</evidence>
<dbReference type="Proteomes" id="UP000317043">
    <property type="component" value="Unassembled WGS sequence"/>
</dbReference>
<dbReference type="InterPro" id="IPR003439">
    <property type="entry name" value="ABC_transporter-like_ATP-bd"/>
</dbReference>
<dbReference type="SMART" id="SM00382">
    <property type="entry name" value="AAA"/>
    <property type="match status" value="1"/>
</dbReference>
<dbReference type="Gene3D" id="3.40.50.300">
    <property type="entry name" value="P-loop containing nucleotide triphosphate hydrolases"/>
    <property type="match status" value="1"/>
</dbReference>
<dbReference type="Pfam" id="PF00005">
    <property type="entry name" value="ABC_tran"/>
    <property type="match status" value="1"/>
</dbReference>
<keyword evidence="1" id="KW-0547">Nucleotide-binding</keyword>
<dbReference type="InterPro" id="IPR027417">
    <property type="entry name" value="P-loop_NTPase"/>
</dbReference>
<dbReference type="InterPro" id="IPR017871">
    <property type="entry name" value="ABC_transporter-like_CS"/>
</dbReference>
<dbReference type="GO" id="GO:0005524">
    <property type="term" value="F:ATP binding"/>
    <property type="evidence" value="ECO:0007669"/>
    <property type="project" value="UniProtKB-KW"/>
</dbReference>
<dbReference type="PANTHER" id="PTHR24220">
    <property type="entry name" value="IMPORT ATP-BINDING PROTEIN"/>
    <property type="match status" value="1"/>
</dbReference>
<proteinExistence type="predicted"/>
<dbReference type="GO" id="GO:0022857">
    <property type="term" value="F:transmembrane transporter activity"/>
    <property type="evidence" value="ECO:0007669"/>
    <property type="project" value="TreeGrafter"/>
</dbReference>
<dbReference type="OrthoDB" id="3176024at2"/>
<evidence type="ECO:0000313" key="5">
    <source>
        <dbReference type="Proteomes" id="UP000317043"/>
    </source>
</evidence>
<dbReference type="SUPFAM" id="SSF52540">
    <property type="entry name" value="P-loop containing nucleoside triphosphate hydrolases"/>
    <property type="match status" value="1"/>
</dbReference>
<dbReference type="RefSeq" id="WP_142043231.1">
    <property type="nucleotide sequence ID" value="NZ_JBHTGS010000003.1"/>
</dbReference>
<dbReference type="InterPro" id="IPR003593">
    <property type="entry name" value="AAA+_ATPase"/>
</dbReference>
<evidence type="ECO:0000256" key="2">
    <source>
        <dbReference type="ARBA" id="ARBA00022840"/>
    </source>
</evidence>
<dbReference type="GO" id="GO:0005886">
    <property type="term" value="C:plasma membrane"/>
    <property type="evidence" value="ECO:0007669"/>
    <property type="project" value="TreeGrafter"/>
</dbReference>
<keyword evidence="5" id="KW-1185">Reference proteome</keyword>
<comment type="caution">
    <text evidence="4">The sequence shown here is derived from an EMBL/GenBank/DDBJ whole genome shotgun (WGS) entry which is preliminary data.</text>
</comment>
<evidence type="ECO:0000256" key="1">
    <source>
        <dbReference type="ARBA" id="ARBA00022741"/>
    </source>
</evidence>
<keyword evidence="2 4" id="KW-0067">ATP-binding</keyword>
<organism evidence="4 5">
    <name type="scientific">Stackebrandtia endophytica</name>
    <dbReference type="NCBI Taxonomy" id="1496996"/>
    <lineage>
        <taxon>Bacteria</taxon>
        <taxon>Bacillati</taxon>
        <taxon>Actinomycetota</taxon>
        <taxon>Actinomycetes</taxon>
        <taxon>Glycomycetales</taxon>
        <taxon>Glycomycetaceae</taxon>
        <taxon>Stackebrandtia</taxon>
    </lineage>
</organism>